<dbReference type="GeneID" id="115752334"/>
<reference evidence="2" key="1">
    <citation type="submission" date="2025-08" db="UniProtKB">
        <authorList>
            <consortium name="RefSeq"/>
        </authorList>
    </citation>
    <scope>IDENTIFICATION</scope>
    <source>
        <tissue evidence="2">Leaf</tissue>
    </source>
</reference>
<proteinExistence type="predicted"/>
<evidence type="ECO:0000313" key="2">
    <source>
        <dbReference type="RefSeq" id="XP_048127801.1"/>
    </source>
</evidence>
<evidence type="ECO:0000313" key="1">
    <source>
        <dbReference type="Proteomes" id="UP000827889"/>
    </source>
</evidence>
<dbReference type="RefSeq" id="XP_048127801.1">
    <property type="nucleotide sequence ID" value="XM_048271844.1"/>
</dbReference>
<keyword evidence="1" id="KW-1185">Reference proteome</keyword>
<name>A0ABM3GTX3_9MYRT</name>
<gene>
    <name evidence="2" type="primary">LOC115752334</name>
</gene>
<protein>
    <submittedName>
        <fullName evidence="2">HMG1/2-like protein</fullName>
    </submittedName>
</protein>
<accession>A0ABM3GTX3</accession>
<dbReference type="InterPro" id="IPR036910">
    <property type="entry name" value="HMG_box_dom_sf"/>
</dbReference>
<dbReference type="Proteomes" id="UP000827889">
    <property type="component" value="Chromosome 10"/>
</dbReference>
<sequence length="120" mass="13779">MGRKKKNESIQIQDPRLLKQPCKAVSEKKEGGRSSSTPVMPLAYSMISFICGENFMKEYDQKLLEAAAAKWDSMSQEEKCPHVQKALETTASYERLAKSLRKARSMTVFTYKKDFVKEYN</sequence>
<organism evidence="1 2">
    <name type="scientific">Rhodamnia argentea</name>
    <dbReference type="NCBI Taxonomy" id="178133"/>
    <lineage>
        <taxon>Eukaryota</taxon>
        <taxon>Viridiplantae</taxon>
        <taxon>Streptophyta</taxon>
        <taxon>Embryophyta</taxon>
        <taxon>Tracheophyta</taxon>
        <taxon>Spermatophyta</taxon>
        <taxon>Magnoliopsida</taxon>
        <taxon>eudicotyledons</taxon>
        <taxon>Gunneridae</taxon>
        <taxon>Pentapetalae</taxon>
        <taxon>rosids</taxon>
        <taxon>malvids</taxon>
        <taxon>Myrtales</taxon>
        <taxon>Myrtaceae</taxon>
        <taxon>Myrtoideae</taxon>
        <taxon>Myrteae</taxon>
        <taxon>Australasian group</taxon>
        <taxon>Rhodamnia</taxon>
    </lineage>
</organism>
<dbReference type="Gene3D" id="1.10.30.10">
    <property type="entry name" value="High mobility group box domain"/>
    <property type="match status" value="1"/>
</dbReference>
<dbReference type="SUPFAM" id="SSF47095">
    <property type="entry name" value="HMG-box"/>
    <property type="match status" value="1"/>
</dbReference>